<evidence type="ECO:0000256" key="8">
    <source>
        <dbReference type="RuleBase" id="RU362094"/>
    </source>
</evidence>
<dbReference type="Gene3D" id="1.10.268.10">
    <property type="entry name" value="Topoisomerase, domain 3"/>
    <property type="match status" value="1"/>
</dbReference>
<dbReference type="SMART" id="SM00387">
    <property type="entry name" value="HATPase_c"/>
    <property type="match status" value="1"/>
</dbReference>
<keyword evidence="6 8" id="KW-0413">Isomerase</keyword>
<feature type="domain" description="Toprim" evidence="10">
    <location>
        <begin position="405"/>
        <end position="577"/>
    </location>
</feature>
<feature type="coiled-coil region" evidence="9">
    <location>
        <begin position="825"/>
        <end position="859"/>
    </location>
</feature>
<keyword evidence="8" id="KW-0067">ATP-binding</keyword>
<protein>
    <recommendedName>
        <fullName evidence="4 8">DNA topoisomerase 2</fullName>
        <ecNumber evidence="3 8">5.6.2.2</ecNumber>
    </recommendedName>
</protein>
<dbReference type="InterPro" id="IPR003594">
    <property type="entry name" value="HATPase_dom"/>
</dbReference>
<comment type="function">
    <text evidence="8">Control of topological states of DNA by transient breakage and subsequent rejoining of DNA strands. Topoisomerase II makes double-strand breaks.</text>
</comment>
<dbReference type="GO" id="GO:0005524">
    <property type="term" value="F:ATP binding"/>
    <property type="evidence" value="ECO:0007669"/>
    <property type="project" value="UniProtKB-UniRule"/>
</dbReference>
<keyword evidence="13" id="KW-1185">Reference proteome</keyword>
<dbReference type="Gene3D" id="3.30.230.10">
    <property type="match status" value="1"/>
</dbReference>
<dbReference type="GO" id="GO:0003677">
    <property type="term" value="F:DNA binding"/>
    <property type="evidence" value="ECO:0007669"/>
    <property type="project" value="UniProtKB-UniRule"/>
</dbReference>
<dbReference type="InterPro" id="IPR036890">
    <property type="entry name" value="HATPase_C_sf"/>
</dbReference>
<dbReference type="Gene3D" id="3.30.1360.40">
    <property type="match status" value="1"/>
</dbReference>
<comment type="subunit">
    <text evidence="8">Homodimer.</text>
</comment>
<evidence type="ECO:0000256" key="2">
    <source>
        <dbReference type="ARBA" id="ARBA00001946"/>
    </source>
</evidence>
<evidence type="ECO:0000313" key="12">
    <source>
        <dbReference type="EMBL" id="CAG8453716.1"/>
    </source>
</evidence>
<dbReference type="Pfam" id="PF01751">
    <property type="entry name" value="Toprim"/>
    <property type="match status" value="1"/>
</dbReference>
<gene>
    <name evidence="12" type="ORF">ALEPTO_LOCUS1158</name>
</gene>
<dbReference type="InterPro" id="IPR013760">
    <property type="entry name" value="Topo_IIA-like_dom_sf"/>
</dbReference>
<dbReference type="SMART" id="SM00434">
    <property type="entry name" value="TOP4c"/>
    <property type="match status" value="1"/>
</dbReference>
<dbReference type="InterPro" id="IPR001241">
    <property type="entry name" value="Topo_IIA"/>
</dbReference>
<dbReference type="InterPro" id="IPR002205">
    <property type="entry name" value="Topo_IIA_dom_A"/>
</dbReference>
<dbReference type="Gene3D" id="3.40.50.670">
    <property type="match status" value="1"/>
</dbReference>
<evidence type="ECO:0000259" key="11">
    <source>
        <dbReference type="PROSITE" id="PS52040"/>
    </source>
</evidence>
<dbReference type="InterPro" id="IPR020568">
    <property type="entry name" value="Ribosomal_Su5_D2-typ_SF"/>
</dbReference>
<dbReference type="InterPro" id="IPR000565">
    <property type="entry name" value="Topo_IIA_B"/>
</dbReference>
<dbReference type="Gene3D" id="3.30.565.10">
    <property type="entry name" value="Histidine kinase-like ATPase, C-terminal domain"/>
    <property type="match status" value="1"/>
</dbReference>
<dbReference type="InterPro" id="IPR014721">
    <property type="entry name" value="Ribsml_uS5_D2-typ_fold_subgr"/>
</dbReference>
<evidence type="ECO:0000256" key="6">
    <source>
        <dbReference type="ARBA" id="ARBA00023235"/>
    </source>
</evidence>
<comment type="caution">
    <text evidence="12">The sequence shown here is derived from an EMBL/GenBank/DDBJ whole genome shotgun (WGS) entry which is preliminary data.</text>
</comment>
<comment type="catalytic activity">
    <reaction evidence="1 8">
        <text>ATP-dependent breakage, passage and rejoining of double-stranded DNA.</text>
        <dbReference type="EC" id="5.6.2.2"/>
    </reaction>
</comment>
<dbReference type="Gene3D" id="3.90.199.10">
    <property type="entry name" value="Topoisomerase II, domain 5"/>
    <property type="match status" value="3"/>
</dbReference>
<dbReference type="Pfam" id="PF00521">
    <property type="entry name" value="DNA_topoisoIV"/>
    <property type="match status" value="2"/>
</dbReference>
<evidence type="ECO:0000256" key="9">
    <source>
        <dbReference type="SAM" id="Coils"/>
    </source>
</evidence>
<accession>A0A9N8YWA3</accession>
<dbReference type="InterPro" id="IPR006171">
    <property type="entry name" value="TOPRIM_dom"/>
</dbReference>
<sequence>MPEKKNKKDEYGAESIQVLENIEAVRKRPGMYIGSTDEQVDEAVAGYCQKIWVTLSADQTTITIKDDGRGIPIEIHPKTKISVLRTIFEVLHSGGKFDNKAYKTSGGLHGVGVTVVNALSRFLRVESSREGKTETLVYERGKLISSQIVNTAGRNNGVLVEFTPDPEIFKEFTYFKVEIIQRRLKEVAYLNPNLTLYFATSPTVEPIVYHFTGGLKSWIEEIHTGKATLGEVFYGAVVEEKNSEYFQLSFAFQYNDSYDKNSTRSFCNNIRTGGGGSHVSGFESGLFEVCKELVIKDNPNLDIELMDVLVGLTSIVSVRIKDPEFAGQTKDRLANREVREKTKRVTQELVSGFFQDNAATAKLIKEKIIDNAKLRLHLKEEQDIFQGGKKSLDLIKVLSSSEENEEIFFVEGKSAGGSAEEGRDVKTQTVLALQGKPPNALKLVRRVLQNKQIHNILLALGFADSKGLLKNNYIRFRPRIERQLLDEEIVLPEEFVYEEEGEKKVVPADIPLNLEQLTVVVRETLKDLLGKSNFKKIILMADPDDDGAHIVVLLMTFIFRYLPYLIEGGKVFVAVPPFYRVQSKKQVHYFYDDRELEVYRQNNPREERKIERIKGCERIIQELMGTKSDKRKEYLERRDYREAPLTISEDKKINLINLLLVNLLRYAYAVVEDRALPNVHDGLKPVQRRILFAFYQMGIMPSKSEVTSANIVVYGRGNFGYDKNPPAAMRYTKNNYDDTKGKEEPVILPTTLPNLLLNGSSGIAVGMTANIPPHHLGGTLTATINLIRSPELISFQGFQEELRLKDQQITVIDSKREGEMDVNAKQLIEEHYNQLIEERKEIEENFSQLKKKINQALVNDLQGPDFPTGGYVLEKEKLPSIYEKGEGTIYLRAKVQIFSPQESTLVAQIAEIIKDKRISGLKKIVDYSNRGVTDIRLEFDSQQHDGQIILNKLYKSTQLQINFSVKMRALVGDNPRVFSLTEILQAFISNRLENIRRKSQFLLKENEKELVNLNTRIFIINNYQEIAEIIKGYPTEEERHGQLEQRFVEIKQGKIKIENILSMSISFRQFTPEKQVDLVQGIIKLKGENEELGQLITSEEKRKEKLIADLEQLKKDYEKDERRTQIISDSHLIDERKAITPEEIIVILSQGEKNSKSETSAKEVKLASYLNIYKINTLDATNVPSVGKELKTRGENLAIIKSNRRDDL</sequence>
<dbReference type="PROSITE" id="PS50880">
    <property type="entry name" value="TOPRIM"/>
    <property type="match status" value="1"/>
</dbReference>
<dbReference type="InterPro" id="IPR013757">
    <property type="entry name" value="Topo_IIA_A_a_sf"/>
</dbReference>
<evidence type="ECO:0000256" key="1">
    <source>
        <dbReference type="ARBA" id="ARBA00000185"/>
    </source>
</evidence>
<dbReference type="PRINTS" id="PR00418">
    <property type="entry name" value="TPI2FAMILY"/>
</dbReference>
<dbReference type="Proteomes" id="UP000789508">
    <property type="component" value="Unassembled WGS sequence"/>
</dbReference>
<dbReference type="InterPro" id="IPR013759">
    <property type="entry name" value="Topo_IIA_B_C"/>
</dbReference>
<dbReference type="SMART" id="SM00433">
    <property type="entry name" value="TOP2c"/>
    <property type="match status" value="1"/>
</dbReference>
<dbReference type="InterPro" id="IPR013506">
    <property type="entry name" value="Topo_IIA_bsu_dom2"/>
</dbReference>
<dbReference type="EC" id="5.6.2.2" evidence="3 8"/>
<feature type="domain" description="Topo IIA-type catalytic" evidence="11">
    <location>
        <begin position="1"/>
        <end position="1110"/>
    </location>
</feature>
<reference evidence="12" key="1">
    <citation type="submission" date="2021-06" db="EMBL/GenBank/DDBJ databases">
        <authorList>
            <person name="Kallberg Y."/>
            <person name="Tangrot J."/>
            <person name="Rosling A."/>
        </authorList>
    </citation>
    <scope>NUCLEOTIDE SEQUENCE</scope>
    <source>
        <strain evidence="12">FL130A</strain>
    </source>
</reference>
<dbReference type="SUPFAM" id="SSF56719">
    <property type="entry name" value="Type II DNA topoisomerase"/>
    <property type="match status" value="2"/>
</dbReference>
<evidence type="ECO:0000256" key="3">
    <source>
        <dbReference type="ARBA" id="ARBA00012895"/>
    </source>
</evidence>
<feature type="coiled-coil region" evidence="9">
    <location>
        <begin position="1096"/>
        <end position="1123"/>
    </location>
</feature>
<dbReference type="OrthoDB" id="276498at2759"/>
<dbReference type="PANTHER" id="PTHR45866:SF2">
    <property type="entry name" value="DNA TOPOISOMERASE (ATP-HYDROLYZING)"/>
    <property type="match status" value="1"/>
</dbReference>
<keyword evidence="5 7" id="KW-0238">DNA-binding</keyword>
<dbReference type="SUPFAM" id="SSF55874">
    <property type="entry name" value="ATPase domain of HSP90 chaperone/DNA topoisomerase II/histidine kinase"/>
    <property type="match status" value="1"/>
</dbReference>
<dbReference type="PROSITE" id="PS52040">
    <property type="entry name" value="TOPO_IIA"/>
    <property type="match status" value="1"/>
</dbReference>
<keyword evidence="9" id="KW-0175">Coiled coil</keyword>
<comment type="cofactor">
    <cofactor evidence="2">
        <name>Mg(2+)</name>
        <dbReference type="ChEBI" id="CHEBI:18420"/>
    </cofactor>
</comment>
<dbReference type="Pfam" id="PF00204">
    <property type="entry name" value="DNA_gyraseB"/>
    <property type="match status" value="1"/>
</dbReference>
<dbReference type="Pfam" id="PF02518">
    <property type="entry name" value="HATPase_c"/>
    <property type="match status" value="1"/>
</dbReference>
<evidence type="ECO:0000256" key="5">
    <source>
        <dbReference type="ARBA" id="ARBA00023125"/>
    </source>
</evidence>
<dbReference type="InterPro" id="IPR013758">
    <property type="entry name" value="Topo_IIA_A/C_ab"/>
</dbReference>
<keyword evidence="8" id="KW-0799">Topoisomerase</keyword>
<evidence type="ECO:0000313" key="13">
    <source>
        <dbReference type="Proteomes" id="UP000789508"/>
    </source>
</evidence>
<dbReference type="GO" id="GO:0003918">
    <property type="term" value="F:DNA topoisomerase type II (double strand cut, ATP-hydrolyzing) activity"/>
    <property type="evidence" value="ECO:0007669"/>
    <property type="project" value="UniProtKB-UniRule"/>
</dbReference>
<organism evidence="12 13">
    <name type="scientific">Ambispora leptoticha</name>
    <dbReference type="NCBI Taxonomy" id="144679"/>
    <lineage>
        <taxon>Eukaryota</taxon>
        <taxon>Fungi</taxon>
        <taxon>Fungi incertae sedis</taxon>
        <taxon>Mucoromycota</taxon>
        <taxon>Glomeromycotina</taxon>
        <taxon>Glomeromycetes</taxon>
        <taxon>Archaeosporales</taxon>
        <taxon>Ambisporaceae</taxon>
        <taxon>Ambispora</taxon>
    </lineage>
</organism>
<dbReference type="PRINTS" id="PR01159">
    <property type="entry name" value="DNAGYRASEB"/>
</dbReference>
<evidence type="ECO:0000259" key="10">
    <source>
        <dbReference type="PROSITE" id="PS50880"/>
    </source>
</evidence>
<keyword evidence="8" id="KW-0547">Nucleotide-binding</keyword>
<dbReference type="EMBL" id="CAJVPS010000114">
    <property type="protein sequence ID" value="CAG8453716.1"/>
    <property type="molecule type" value="Genomic_DNA"/>
</dbReference>
<proteinExistence type="inferred from homology"/>
<dbReference type="SUPFAM" id="SSF54211">
    <property type="entry name" value="Ribosomal protein S5 domain 2-like"/>
    <property type="match status" value="1"/>
</dbReference>
<dbReference type="GO" id="GO:0006265">
    <property type="term" value="P:DNA topological change"/>
    <property type="evidence" value="ECO:0007669"/>
    <property type="project" value="UniProtKB-UniRule"/>
</dbReference>
<name>A0A9N8YWA3_9GLOM</name>
<comment type="caution">
    <text evidence="7">Lacks conserved residue(s) required for the propagation of feature annotation.</text>
</comment>
<dbReference type="PANTHER" id="PTHR45866">
    <property type="entry name" value="DNA GYRASE/TOPOISOMERASE SUBUNIT B"/>
    <property type="match status" value="1"/>
</dbReference>
<dbReference type="AlphaFoldDB" id="A0A9N8YWA3"/>
<comment type="similarity">
    <text evidence="8">Belongs to the type II topoisomerase family.</text>
</comment>
<evidence type="ECO:0000256" key="4">
    <source>
        <dbReference type="ARBA" id="ARBA00019635"/>
    </source>
</evidence>
<evidence type="ECO:0000256" key="7">
    <source>
        <dbReference type="PROSITE-ProRule" id="PRU01384"/>
    </source>
</evidence>